<protein>
    <submittedName>
        <fullName evidence="2">LPS-assembly lipoprotein</fullName>
    </submittedName>
</protein>
<dbReference type="AlphaFoldDB" id="A0A1H9VGG9"/>
<feature type="chain" id="PRO_5012633602" evidence="1">
    <location>
        <begin position="16"/>
        <end position="164"/>
    </location>
</feature>
<organism evidence="2 3">
    <name type="scientific">Vreelandella subterranea</name>
    <dbReference type="NCBI Taxonomy" id="416874"/>
    <lineage>
        <taxon>Bacteria</taxon>
        <taxon>Pseudomonadati</taxon>
        <taxon>Pseudomonadota</taxon>
        <taxon>Gammaproteobacteria</taxon>
        <taxon>Oceanospirillales</taxon>
        <taxon>Halomonadaceae</taxon>
        <taxon>Vreelandella</taxon>
    </lineage>
</organism>
<dbReference type="STRING" id="416874.SAMN04487958_10970"/>
<accession>A0A1H9VGG9</accession>
<dbReference type="RefSeq" id="WP_092828771.1">
    <property type="nucleotide sequence ID" value="NZ_FOGS01000009.1"/>
</dbReference>
<reference evidence="3" key="1">
    <citation type="submission" date="2016-10" db="EMBL/GenBank/DDBJ databases">
        <authorList>
            <person name="Varghese N."/>
            <person name="Submissions S."/>
        </authorList>
    </citation>
    <scope>NUCLEOTIDE SEQUENCE [LARGE SCALE GENOMIC DNA]</scope>
    <source>
        <strain evidence="3">CGMCC 1.6495</strain>
    </source>
</reference>
<dbReference type="Proteomes" id="UP000198505">
    <property type="component" value="Unassembled WGS sequence"/>
</dbReference>
<dbReference type="Gene3D" id="3.30.160.150">
    <property type="entry name" value="Lipoprotein like domain"/>
    <property type="match status" value="1"/>
</dbReference>
<dbReference type="PROSITE" id="PS51257">
    <property type="entry name" value="PROKAR_LIPOPROTEIN"/>
    <property type="match status" value="1"/>
</dbReference>
<proteinExistence type="predicted"/>
<evidence type="ECO:0000313" key="3">
    <source>
        <dbReference type="Proteomes" id="UP000198505"/>
    </source>
</evidence>
<keyword evidence="3" id="KW-1185">Reference proteome</keyword>
<feature type="signal peptide" evidence="1">
    <location>
        <begin position="1"/>
        <end position="15"/>
    </location>
</feature>
<gene>
    <name evidence="2" type="ORF">SAMN04487958_10970</name>
</gene>
<name>A0A1H9VGG9_9GAMM</name>
<keyword evidence="2" id="KW-0449">Lipoprotein</keyword>
<keyword evidence="1" id="KW-0732">Signal</keyword>
<evidence type="ECO:0000256" key="1">
    <source>
        <dbReference type="SAM" id="SignalP"/>
    </source>
</evidence>
<sequence length="164" mass="18211">MNRRTFLATSMAASAAVFLSGCGFRLRGAGSMPSLPPLALEGDTNSDLARQFIDRLEQQGTNITDSGQWRVTLGSPRLDERRLGGEGRGSRDHELTLSTTLSVQRREDNAYLLNGETLSTSTRIRVNDNDLLNREDLFNEAEQTLNRELTQRIIERLSALDNAS</sequence>
<evidence type="ECO:0000313" key="2">
    <source>
        <dbReference type="EMBL" id="SES20327.1"/>
    </source>
</evidence>
<dbReference type="EMBL" id="FOGS01000009">
    <property type="protein sequence ID" value="SES20327.1"/>
    <property type="molecule type" value="Genomic_DNA"/>
</dbReference>